<dbReference type="EMBL" id="CAJVPV010000015">
    <property type="protein sequence ID" value="CAG8438339.1"/>
    <property type="molecule type" value="Genomic_DNA"/>
</dbReference>
<dbReference type="FunFam" id="3.50.50.60:FF:000159">
    <property type="entry name" value="Dimethylaniline monooxygenase [N-oxide-forming]"/>
    <property type="match status" value="1"/>
</dbReference>
<evidence type="ECO:0000256" key="19">
    <source>
        <dbReference type="ARBA" id="ARBA00047338"/>
    </source>
</evidence>
<dbReference type="InterPro" id="IPR000960">
    <property type="entry name" value="Flavin_mOase"/>
</dbReference>
<protein>
    <recommendedName>
        <fullName evidence="15">Flavin-containing monooxygenase 1</fullName>
        <ecNumber evidence="14">1.14.13.148</ecNumber>
    </recommendedName>
    <alternativeName>
        <fullName evidence="17">Dimethylaniline monooxygenase [N-oxide-forming] 1</fullName>
    </alternativeName>
    <alternativeName>
        <fullName evidence="13">Dimethylaniline oxidase 1</fullName>
    </alternativeName>
    <alternativeName>
        <fullName evidence="16">Trimethylamine monooxygenase</fullName>
    </alternativeName>
</protein>
<reference evidence="24" key="1">
    <citation type="submission" date="2021-06" db="EMBL/GenBank/DDBJ databases">
        <authorList>
            <person name="Kallberg Y."/>
            <person name="Tangrot J."/>
            <person name="Rosling A."/>
        </authorList>
    </citation>
    <scope>NUCLEOTIDE SEQUENCE</scope>
    <source>
        <strain evidence="24">CL551</strain>
    </source>
</reference>
<keyword evidence="8" id="KW-0521">NADP</keyword>
<dbReference type="GO" id="GO:0034899">
    <property type="term" value="F:trimethylamine monooxygenase activity"/>
    <property type="evidence" value="ECO:0007669"/>
    <property type="project" value="UniProtKB-EC"/>
</dbReference>
<dbReference type="PANTHER" id="PTHR23023">
    <property type="entry name" value="DIMETHYLANILINE MONOOXYGENASE"/>
    <property type="match status" value="1"/>
</dbReference>
<dbReference type="InterPro" id="IPR036188">
    <property type="entry name" value="FAD/NAD-bd_sf"/>
</dbReference>
<evidence type="ECO:0000256" key="14">
    <source>
        <dbReference type="ARBA" id="ARBA00034528"/>
    </source>
</evidence>
<evidence type="ECO:0000256" key="4">
    <source>
        <dbReference type="ARBA" id="ARBA00022630"/>
    </source>
</evidence>
<keyword evidence="4" id="KW-0285">Flavoprotein</keyword>
<evidence type="ECO:0000256" key="22">
    <source>
        <dbReference type="ARBA" id="ARBA00049443"/>
    </source>
</evidence>
<feature type="transmembrane region" description="Helical" evidence="23">
    <location>
        <begin position="375"/>
        <end position="393"/>
    </location>
</feature>
<evidence type="ECO:0000256" key="17">
    <source>
        <dbReference type="ARBA" id="ARBA00034561"/>
    </source>
</evidence>
<dbReference type="GO" id="GO:0050661">
    <property type="term" value="F:NADP binding"/>
    <property type="evidence" value="ECO:0007669"/>
    <property type="project" value="InterPro"/>
</dbReference>
<dbReference type="GO" id="GO:0004499">
    <property type="term" value="F:N,N-dimethylaniline monooxygenase activity"/>
    <property type="evidence" value="ECO:0007669"/>
    <property type="project" value="InterPro"/>
</dbReference>
<dbReference type="AlphaFoldDB" id="A0A9N8YPK5"/>
<evidence type="ECO:0000256" key="5">
    <source>
        <dbReference type="ARBA" id="ARBA00022692"/>
    </source>
</evidence>
<evidence type="ECO:0000256" key="3">
    <source>
        <dbReference type="ARBA" id="ARBA00009183"/>
    </source>
</evidence>
<keyword evidence="6" id="KW-0256">Endoplasmic reticulum</keyword>
<sequence>MEGTRIAIIGAGTSGLTAIKQCLDDGLVPICFEKSNFIGGLWRYQEVDKDNKDPHSSIYKSIRTNTCKELMSFSDFPIPVDWSTYLDYVHVEKYIDMYAENFNLLPHIKFNTTVLKASILTDKRWKVRYVTRGKGREEEEREEIFDYVMVCSGHHHHHRWPKYKGMDVFGGEQMHSHFYRQPTNFENKRILVVGSGNSGMDIAVELSHVASQVYLSARKGRLPWIYPLFLNGKAYDHRLSRFSTYIIPLSIKRKRMENAIVKEKGPFPPHLKPNEPLYTSLAAINSEIFERLLDGKIIVKPNIKELKSENNKIEFVDGTSLENIDVVIYSTGYDLKFPFLNRDIITGGDEIEKEYGKDYKDDLVWMHKLMFPPRYPNIAFLGLVVGAGAIFPVSEMQARYITSQIKGFIKPLPSPAEMDQCIRDRYERNRKFYVNPPRHTIQAKPLLYLDELSKDIGCYPYSFEIIKKFGFGFWKLINFGLATPIQFRLLGRNSWEGSKEAILLYNKCAAGNNTKKHKDYIFWVSFSTITIALLASIKNYW</sequence>
<evidence type="ECO:0000256" key="9">
    <source>
        <dbReference type="ARBA" id="ARBA00022989"/>
    </source>
</evidence>
<evidence type="ECO:0000256" key="2">
    <source>
        <dbReference type="ARBA" id="ARBA00004389"/>
    </source>
</evidence>
<name>A0A9N8YPK5_9GLOM</name>
<evidence type="ECO:0000256" key="10">
    <source>
        <dbReference type="ARBA" id="ARBA00023002"/>
    </source>
</evidence>
<keyword evidence="11" id="KW-0503">Monooxygenase</keyword>
<comment type="catalytic activity">
    <reaction evidence="22">
        <text>N,N-dimethylaniline + NADPH + O2 + H(+) = N,N-dimethylaniline N-oxide + NADP(+) + H2O</text>
        <dbReference type="Rhea" id="RHEA:24468"/>
        <dbReference type="ChEBI" id="CHEBI:15377"/>
        <dbReference type="ChEBI" id="CHEBI:15378"/>
        <dbReference type="ChEBI" id="CHEBI:15379"/>
        <dbReference type="ChEBI" id="CHEBI:16269"/>
        <dbReference type="ChEBI" id="CHEBI:17735"/>
        <dbReference type="ChEBI" id="CHEBI:57783"/>
        <dbReference type="ChEBI" id="CHEBI:58349"/>
        <dbReference type="EC" id="1.14.13.8"/>
    </reaction>
    <physiologicalReaction direction="left-to-right" evidence="22">
        <dbReference type="Rhea" id="RHEA:24469"/>
    </physiologicalReaction>
</comment>
<keyword evidence="7" id="KW-0274">FAD</keyword>
<proteinExistence type="inferred from homology"/>
<evidence type="ECO:0000256" key="18">
    <source>
        <dbReference type="ARBA" id="ARBA00045957"/>
    </source>
</evidence>
<keyword evidence="10" id="KW-0560">Oxidoreductase</keyword>
<dbReference type="GO" id="GO:0005789">
    <property type="term" value="C:endoplasmic reticulum membrane"/>
    <property type="evidence" value="ECO:0007669"/>
    <property type="project" value="UniProtKB-SubCell"/>
</dbReference>
<gene>
    <name evidence="24" type="ORF">AMORRO_LOCUS82</name>
</gene>
<dbReference type="GO" id="GO:0050660">
    <property type="term" value="F:flavin adenine dinucleotide binding"/>
    <property type="evidence" value="ECO:0007669"/>
    <property type="project" value="InterPro"/>
</dbReference>
<evidence type="ECO:0000256" key="1">
    <source>
        <dbReference type="ARBA" id="ARBA00001974"/>
    </source>
</evidence>
<accession>A0A9N8YPK5</accession>
<feature type="transmembrane region" description="Helical" evidence="23">
    <location>
        <begin position="520"/>
        <end position="537"/>
    </location>
</feature>
<evidence type="ECO:0000256" key="6">
    <source>
        <dbReference type="ARBA" id="ARBA00022824"/>
    </source>
</evidence>
<dbReference type="InterPro" id="IPR050346">
    <property type="entry name" value="FMO-like"/>
</dbReference>
<comment type="subcellular location">
    <subcellularLocation>
        <location evidence="2">Endoplasmic reticulum membrane</location>
        <topology evidence="2">Single-pass membrane protein</topology>
    </subcellularLocation>
</comment>
<comment type="catalytic activity">
    <reaction evidence="20">
        <text>hypotaurine + NADPH + O2 + H(+) = taurine + NADP(+) + H2O</text>
        <dbReference type="Rhea" id="RHEA:69819"/>
        <dbReference type="ChEBI" id="CHEBI:15377"/>
        <dbReference type="ChEBI" id="CHEBI:15378"/>
        <dbReference type="ChEBI" id="CHEBI:15379"/>
        <dbReference type="ChEBI" id="CHEBI:57783"/>
        <dbReference type="ChEBI" id="CHEBI:57853"/>
        <dbReference type="ChEBI" id="CHEBI:58349"/>
        <dbReference type="ChEBI" id="CHEBI:507393"/>
        <dbReference type="EC" id="1.14.13.8"/>
    </reaction>
    <physiologicalReaction direction="left-to-right" evidence="20">
        <dbReference type="Rhea" id="RHEA:69820"/>
    </physiologicalReaction>
</comment>
<evidence type="ECO:0000256" key="21">
    <source>
        <dbReference type="ARBA" id="ARBA00048088"/>
    </source>
</evidence>
<evidence type="ECO:0000256" key="11">
    <source>
        <dbReference type="ARBA" id="ARBA00023033"/>
    </source>
</evidence>
<evidence type="ECO:0000256" key="23">
    <source>
        <dbReference type="SAM" id="Phobius"/>
    </source>
</evidence>
<evidence type="ECO:0000256" key="13">
    <source>
        <dbReference type="ARBA" id="ARBA00029725"/>
    </source>
</evidence>
<evidence type="ECO:0000256" key="7">
    <source>
        <dbReference type="ARBA" id="ARBA00022827"/>
    </source>
</evidence>
<organism evidence="24 25">
    <name type="scientific">Acaulospora morrowiae</name>
    <dbReference type="NCBI Taxonomy" id="94023"/>
    <lineage>
        <taxon>Eukaryota</taxon>
        <taxon>Fungi</taxon>
        <taxon>Fungi incertae sedis</taxon>
        <taxon>Mucoromycota</taxon>
        <taxon>Glomeromycotina</taxon>
        <taxon>Glomeromycetes</taxon>
        <taxon>Diversisporales</taxon>
        <taxon>Acaulosporaceae</taxon>
        <taxon>Acaulospora</taxon>
    </lineage>
</organism>
<evidence type="ECO:0000313" key="24">
    <source>
        <dbReference type="EMBL" id="CAG8438339.1"/>
    </source>
</evidence>
<keyword evidence="9 23" id="KW-1133">Transmembrane helix</keyword>
<comment type="similarity">
    <text evidence="3">Belongs to the FMO family.</text>
</comment>
<dbReference type="InterPro" id="IPR020946">
    <property type="entry name" value="Flavin_mOase-like"/>
</dbReference>
<dbReference type="PIRSF" id="PIRSF000332">
    <property type="entry name" value="FMO"/>
    <property type="match status" value="1"/>
</dbReference>
<evidence type="ECO:0000256" key="8">
    <source>
        <dbReference type="ARBA" id="ARBA00022857"/>
    </source>
</evidence>
<evidence type="ECO:0000256" key="15">
    <source>
        <dbReference type="ARBA" id="ARBA00034536"/>
    </source>
</evidence>
<dbReference type="OrthoDB" id="66881at2759"/>
<comment type="caution">
    <text evidence="24">The sequence shown here is derived from an EMBL/GenBank/DDBJ whole genome shotgun (WGS) entry which is preliminary data.</text>
</comment>
<evidence type="ECO:0000313" key="25">
    <source>
        <dbReference type="Proteomes" id="UP000789342"/>
    </source>
</evidence>
<comment type="catalytic activity">
    <reaction evidence="19">
        <text>hypotaurine + NADH + O2 + H(+) = taurine + NAD(+) + H2O</text>
        <dbReference type="Rhea" id="RHEA:74111"/>
        <dbReference type="ChEBI" id="CHEBI:15377"/>
        <dbReference type="ChEBI" id="CHEBI:15378"/>
        <dbReference type="ChEBI" id="CHEBI:15379"/>
        <dbReference type="ChEBI" id="CHEBI:57540"/>
        <dbReference type="ChEBI" id="CHEBI:57853"/>
        <dbReference type="ChEBI" id="CHEBI:57945"/>
        <dbReference type="ChEBI" id="CHEBI:507393"/>
        <dbReference type="EC" id="1.14.13.8"/>
    </reaction>
    <physiologicalReaction direction="left-to-right" evidence="19">
        <dbReference type="Rhea" id="RHEA:74112"/>
    </physiologicalReaction>
</comment>
<keyword evidence="5 23" id="KW-0812">Transmembrane</keyword>
<keyword evidence="25" id="KW-1185">Reference proteome</keyword>
<dbReference type="EC" id="1.14.13.148" evidence="14"/>
<dbReference type="Pfam" id="PF00743">
    <property type="entry name" value="FMO-like"/>
    <property type="match status" value="1"/>
</dbReference>
<dbReference type="Gene3D" id="3.50.50.60">
    <property type="entry name" value="FAD/NAD(P)-binding domain"/>
    <property type="match status" value="1"/>
</dbReference>
<dbReference type="PRINTS" id="PR00370">
    <property type="entry name" value="FMOXYGENASE"/>
</dbReference>
<evidence type="ECO:0000256" key="16">
    <source>
        <dbReference type="ARBA" id="ARBA00034554"/>
    </source>
</evidence>
<dbReference type="Proteomes" id="UP000789342">
    <property type="component" value="Unassembled WGS sequence"/>
</dbReference>
<evidence type="ECO:0000256" key="20">
    <source>
        <dbReference type="ARBA" id="ARBA00048041"/>
    </source>
</evidence>
<comment type="catalytic activity">
    <reaction evidence="21">
        <text>trimethylamine + NADPH + O2 = trimethylamine N-oxide + NADP(+) + H2O</text>
        <dbReference type="Rhea" id="RHEA:31979"/>
        <dbReference type="ChEBI" id="CHEBI:15377"/>
        <dbReference type="ChEBI" id="CHEBI:15379"/>
        <dbReference type="ChEBI" id="CHEBI:15724"/>
        <dbReference type="ChEBI" id="CHEBI:57783"/>
        <dbReference type="ChEBI" id="CHEBI:58349"/>
        <dbReference type="ChEBI" id="CHEBI:58389"/>
        <dbReference type="EC" id="1.14.13.148"/>
    </reaction>
    <physiologicalReaction direction="left-to-right" evidence="21">
        <dbReference type="Rhea" id="RHEA:31980"/>
    </physiologicalReaction>
</comment>
<evidence type="ECO:0000256" key="12">
    <source>
        <dbReference type="ARBA" id="ARBA00023136"/>
    </source>
</evidence>
<keyword evidence="12 23" id="KW-0472">Membrane</keyword>
<comment type="function">
    <text evidence="18">Broad spectrum monooxygenase that catalyzes the oxygenation of a wide variety of nitrogen- and sulfur-containing compounds including xenobiotics. Catalyzes the S-oxygenation of hypotaurine to produce taurine, an organic osmolyte involved in cell volume regulation as well as a variety of cytoprotective and developmental processes. In vitro, catalyzes the N-oxygenation of trimethylamine (TMA) to produce trimethylamine N-oxide (TMAO) and could therefore participate to the detoxification of this compound that is generated by the action of gut microbiota from dietary precursors such as choline, choline containing compounds, betaine or L-carnitine.</text>
</comment>
<comment type="cofactor">
    <cofactor evidence="1">
        <name>FAD</name>
        <dbReference type="ChEBI" id="CHEBI:57692"/>
    </cofactor>
</comment>
<dbReference type="SUPFAM" id="SSF51905">
    <property type="entry name" value="FAD/NAD(P)-binding domain"/>
    <property type="match status" value="2"/>
</dbReference>